<dbReference type="InterPro" id="IPR007899">
    <property type="entry name" value="CHAD_dom"/>
</dbReference>
<gene>
    <name evidence="2" type="ORF">GCM10010982_05020</name>
</gene>
<dbReference type="SMART" id="SM00880">
    <property type="entry name" value="CHAD"/>
    <property type="match status" value="1"/>
</dbReference>
<reference evidence="2" key="2">
    <citation type="submission" date="2020-09" db="EMBL/GenBank/DDBJ databases">
        <authorList>
            <person name="Sun Q."/>
            <person name="Zhou Y."/>
        </authorList>
    </citation>
    <scope>NUCLEOTIDE SEQUENCE</scope>
    <source>
        <strain evidence="2">CGMCC 1.7086</strain>
    </source>
</reference>
<evidence type="ECO:0000313" key="2">
    <source>
        <dbReference type="EMBL" id="GGO64778.1"/>
    </source>
</evidence>
<sequence>MPRLWHSQGEGDFTPLLSWLENKAVQRGLVLSQTEFLSGPLALIDNGDCQIAEQGKSLLRLSHKLLSISQRDIYPLHRKDQPPFDFPLPPRELCERIEQPPAWLLGLAPLRNLQILARGKGRYQQWRLTNRLHKTCGIIYLLDIELNGISAQHFCFCQTYRGFTKSEKLLTSWQRYIKDVFPGQTAGVSEIVALYRRHPLVVHHANTSMQKGRPDIASQTKRWLKPLLLAAFSNEQGIILDIDTEYLHQYRVNMRKARSLLSLCKGAFEENQQQHCANQLANWMQNTNVLRDLDVHLQDQVTYQQILPPHLHCQADKLRHNLQKERQIAQQRLSDQLQSTAYQTNKQILMQSIAQLNDGDKGQKPATQYGRKRLIRQLNKIFVLTGQLHDQSPDDELHRLRIALKKARYLAEFFQRPKTTKRLSVLASSLKQLTQDFGLFNDACVQQQALHGWLDSARAIKRPPSENIEALTLLLRYYQEQKRQTKYKISQHLRLLNDPNHQSALLAATQNLI</sequence>
<dbReference type="PROSITE" id="PS51708">
    <property type="entry name" value="CHAD"/>
    <property type="match status" value="1"/>
</dbReference>
<dbReference type="InterPro" id="IPR038186">
    <property type="entry name" value="CHAD_dom_sf"/>
</dbReference>
<reference evidence="2" key="1">
    <citation type="journal article" date="2014" name="Int. J. Syst. Evol. Microbiol.">
        <title>Complete genome sequence of Corynebacterium casei LMG S-19264T (=DSM 44701T), isolated from a smear-ripened cheese.</title>
        <authorList>
            <consortium name="US DOE Joint Genome Institute (JGI-PGF)"/>
            <person name="Walter F."/>
            <person name="Albersmeier A."/>
            <person name="Kalinowski J."/>
            <person name="Ruckert C."/>
        </authorList>
    </citation>
    <scope>NUCLEOTIDE SEQUENCE</scope>
    <source>
        <strain evidence="2">CGMCC 1.7086</strain>
    </source>
</reference>
<keyword evidence="3" id="KW-1185">Reference proteome</keyword>
<proteinExistence type="predicted"/>
<comment type="caution">
    <text evidence="2">The sequence shown here is derived from an EMBL/GenBank/DDBJ whole genome shotgun (WGS) entry which is preliminary data.</text>
</comment>
<name>A0A917YU03_9ALTE</name>
<dbReference type="EMBL" id="BMLS01000001">
    <property type="protein sequence ID" value="GGO64778.1"/>
    <property type="molecule type" value="Genomic_DNA"/>
</dbReference>
<dbReference type="AlphaFoldDB" id="A0A917YU03"/>
<evidence type="ECO:0000259" key="1">
    <source>
        <dbReference type="PROSITE" id="PS51708"/>
    </source>
</evidence>
<protein>
    <recommendedName>
        <fullName evidence="1">CHAD domain-containing protein</fullName>
    </recommendedName>
</protein>
<organism evidence="2 3">
    <name type="scientific">Bowmanella pacifica</name>
    <dbReference type="NCBI Taxonomy" id="502051"/>
    <lineage>
        <taxon>Bacteria</taxon>
        <taxon>Pseudomonadati</taxon>
        <taxon>Pseudomonadota</taxon>
        <taxon>Gammaproteobacteria</taxon>
        <taxon>Alteromonadales</taxon>
        <taxon>Alteromonadaceae</taxon>
        <taxon>Bowmanella</taxon>
    </lineage>
</organism>
<dbReference type="PANTHER" id="PTHR39339:SF1">
    <property type="entry name" value="CHAD DOMAIN-CONTAINING PROTEIN"/>
    <property type="match status" value="1"/>
</dbReference>
<evidence type="ECO:0000313" key="3">
    <source>
        <dbReference type="Proteomes" id="UP000606935"/>
    </source>
</evidence>
<dbReference type="Gene3D" id="1.40.20.10">
    <property type="entry name" value="CHAD domain"/>
    <property type="match status" value="1"/>
</dbReference>
<dbReference type="Pfam" id="PF05235">
    <property type="entry name" value="CHAD"/>
    <property type="match status" value="1"/>
</dbReference>
<dbReference type="Proteomes" id="UP000606935">
    <property type="component" value="Unassembled WGS sequence"/>
</dbReference>
<feature type="domain" description="CHAD" evidence="1">
    <location>
        <begin position="205"/>
        <end position="505"/>
    </location>
</feature>
<accession>A0A917YU03</accession>
<dbReference type="PANTHER" id="PTHR39339">
    <property type="entry name" value="SLR1444 PROTEIN"/>
    <property type="match status" value="1"/>
</dbReference>
<dbReference type="RefSeq" id="WP_188689824.1">
    <property type="nucleotide sequence ID" value="NZ_BMLS01000001.1"/>
</dbReference>